<dbReference type="RefSeq" id="WP_270023504.1">
    <property type="nucleotide sequence ID" value="NZ_JAPDDP010000004.1"/>
</dbReference>
<comment type="caution">
    <text evidence="1">The sequence shown here is derived from an EMBL/GenBank/DDBJ whole genome shotgun (WGS) entry which is preliminary data.</text>
</comment>
<name>A0A9X3SCZ3_9ACTN</name>
<proteinExistence type="predicted"/>
<evidence type="ECO:0000313" key="2">
    <source>
        <dbReference type="Proteomes" id="UP001147653"/>
    </source>
</evidence>
<evidence type="ECO:0000313" key="1">
    <source>
        <dbReference type="EMBL" id="MDA0179237.1"/>
    </source>
</evidence>
<dbReference type="Proteomes" id="UP001147653">
    <property type="component" value="Unassembled WGS sequence"/>
</dbReference>
<keyword evidence="2" id="KW-1185">Reference proteome</keyword>
<sequence length="75" mass="8604">MIEETRDEWTIHHFSQSNPVGPGQGFVPALLRRVADSIEELGDVDVQDITFSSEVTGEEDDLTMTVYYHRQPRRV</sequence>
<dbReference type="AlphaFoldDB" id="A0A9X3SCZ3"/>
<gene>
    <name evidence="1" type="ORF">OJ997_02925</name>
</gene>
<dbReference type="EMBL" id="JAPDDP010000004">
    <property type="protein sequence ID" value="MDA0179237.1"/>
    <property type="molecule type" value="Genomic_DNA"/>
</dbReference>
<accession>A0A9X3SCZ3</accession>
<reference evidence="1" key="1">
    <citation type="submission" date="2022-10" db="EMBL/GenBank/DDBJ databases">
        <title>The WGS of Solirubrobacter phytolaccae KCTC 29190.</title>
        <authorList>
            <person name="Jiang Z."/>
        </authorList>
    </citation>
    <scope>NUCLEOTIDE SEQUENCE</scope>
    <source>
        <strain evidence="1">KCTC 29190</strain>
    </source>
</reference>
<protein>
    <submittedName>
        <fullName evidence="1">Uncharacterized protein</fullName>
    </submittedName>
</protein>
<organism evidence="1 2">
    <name type="scientific">Solirubrobacter phytolaccae</name>
    <dbReference type="NCBI Taxonomy" id="1404360"/>
    <lineage>
        <taxon>Bacteria</taxon>
        <taxon>Bacillati</taxon>
        <taxon>Actinomycetota</taxon>
        <taxon>Thermoleophilia</taxon>
        <taxon>Solirubrobacterales</taxon>
        <taxon>Solirubrobacteraceae</taxon>
        <taxon>Solirubrobacter</taxon>
    </lineage>
</organism>